<protein>
    <recommendedName>
        <fullName evidence="8">Copper-fist domain-containing protein</fullName>
    </recommendedName>
</protein>
<dbReference type="Proteomes" id="UP000252139">
    <property type="component" value="Unassembled WGS sequence"/>
</dbReference>
<dbReference type="EMBL" id="PJQL01001806">
    <property type="protein sequence ID" value="RCH86729.1"/>
    <property type="molecule type" value="Genomic_DNA"/>
</dbReference>
<keyword evidence="3" id="KW-0862">Zinc</keyword>
<comment type="caution">
    <text evidence="9">The sequence shown here is derived from an EMBL/GenBank/DDBJ whole genome shotgun (WGS) entry which is preliminary data.</text>
</comment>
<comment type="subcellular location">
    <subcellularLocation>
        <location evidence="1">Nucleus</location>
    </subcellularLocation>
</comment>
<dbReference type="GO" id="GO:0005507">
    <property type="term" value="F:copper ion binding"/>
    <property type="evidence" value="ECO:0007669"/>
    <property type="project" value="InterPro"/>
</dbReference>
<dbReference type="InterPro" id="IPR001083">
    <property type="entry name" value="Cu_fist_DNA-bd_dom"/>
</dbReference>
<gene>
    <name evidence="9" type="ORF">CU097_009471</name>
</gene>
<dbReference type="SUPFAM" id="SSF57879">
    <property type="entry name" value="Zinc domain conserved in yeast copper-regulated transcription factors"/>
    <property type="match status" value="1"/>
</dbReference>
<reference evidence="9 10" key="1">
    <citation type="journal article" date="2018" name="G3 (Bethesda)">
        <title>Phylogenetic and Phylogenomic Definition of Rhizopus Species.</title>
        <authorList>
            <person name="Gryganskyi A.P."/>
            <person name="Golan J."/>
            <person name="Dolatabadi S."/>
            <person name="Mondo S."/>
            <person name="Robb S."/>
            <person name="Idnurm A."/>
            <person name="Muszewska A."/>
            <person name="Steczkiewicz K."/>
            <person name="Masonjones S."/>
            <person name="Liao H.L."/>
            <person name="Gajdeczka M.T."/>
            <person name="Anike F."/>
            <person name="Vuek A."/>
            <person name="Anishchenko I.M."/>
            <person name="Voigt K."/>
            <person name="de Hoog G.S."/>
            <person name="Smith M.E."/>
            <person name="Heitman J."/>
            <person name="Vilgalys R."/>
            <person name="Stajich J.E."/>
        </authorList>
    </citation>
    <scope>NUCLEOTIDE SEQUENCE [LARGE SCALE GENOMIC DNA]</scope>
    <source>
        <strain evidence="9 10">CBS 357.93</strain>
    </source>
</reference>
<dbReference type="AlphaFoldDB" id="A0A367JA71"/>
<dbReference type="GO" id="GO:0005634">
    <property type="term" value="C:nucleus"/>
    <property type="evidence" value="ECO:0007669"/>
    <property type="project" value="UniProtKB-SubCell"/>
</dbReference>
<keyword evidence="2" id="KW-0479">Metal-binding</keyword>
<evidence type="ECO:0000256" key="2">
    <source>
        <dbReference type="ARBA" id="ARBA00022723"/>
    </source>
</evidence>
<accession>A0A367JA71</accession>
<dbReference type="PANTHER" id="PTHR28088">
    <property type="entry name" value="TRANSCRIPTIONAL ACTIVATOR HAA1-RELATED"/>
    <property type="match status" value="1"/>
</dbReference>
<dbReference type="InterPro" id="IPR051763">
    <property type="entry name" value="Copper_Homeo_Regul"/>
</dbReference>
<dbReference type="Gene3D" id="3.90.430.10">
    <property type="entry name" value="Copper fist DNA-binding domain"/>
    <property type="match status" value="1"/>
</dbReference>
<dbReference type="OrthoDB" id="5600085at2759"/>
<dbReference type="GO" id="GO:0045944">
    <property type="term" value="P:positive regulation of transcription by RNA polymerase II"/>
    <property type="evidence" value="ECO:0007669"/>
    <property type="project" value="TreeGrafter"/>
</dbReference>
<name>A0A367JA71_RHIAZ</name>
<evidence type="ECO:0000256" key="1">
    <source>
        <dbReference type="ARBA" id="ARBA00004123"/>
    </source>
</evidence>
<evidence type="ECO:0000256" key="6">
    <source>
        <dbReference type="ARBA" id="ARBA00023163"/>
    </source>
</evidence>
<evidence type="ECO:0000256" key="4">
    <source>
        <dbReference type="ARBA" id="ARBA00023008"/>
    </source>
</evidence>
<dbReference type="GO" id="GO:0000978">
    <property type="term" value="F:RNA polymerase II cis-regulatory region sequence-specific DNA binding"/>
    <property type="evidence" value="ECO:0007669"/>
    <property type="project" value="TreeGrafter"/>
</dbReference>
<evidence type="ECO:0000256" key="7">
    <source>
        <dbReference type="ARBA" id="ARBA00023242"/>
    </source>
</evidence>
<evidence type="ECO:0000256" key="5">
    <source>
        <dbReference type="ARBA" id="ARBA00023015"/>
    </source>
</evidence>
<dbReference type="PROSITE" id="PS50073">
    <property type="entry name" value="COPPER_FIST_2"/>
    <property type="match status" value="1"/>
</dbReference>
<keyword evidence="7" id="KW-0539">Nucleus</keyword>
<dbReference type="STRING" id="86630.A0A367JA71"/>
<dbReference type="FunFam" id="3.90.430.10:FF:000001">
    <property type="entry name" value="Copper fist DNA-binding protein"/>
    <property type="match status" value="1"/>
</dbReference>
<dbReference type="GO" id="GO:0000981">
    <property type="term" value="F:DNA-binding transcription factor activity, RNA polymerase II-specific"/>
    <property type="evidence" value="ECO:0007669"/>
    <property type="project" value="TreeGrafter"/>
</dbReference>
<keyword evidence="10" id="KW-1185">Reference proteome</keyword>
<dbReference type="SMART" id="SM01090">
    <property type="entry name" value="Copper-fist"/>
    <property type="match status" value="1"/>
</dbReference>
<evidence type="ECO:0000313" key="9">
    <source>
        <dbReference type="EMBL" id="RCH86729.1"/>
    </source>
</evidence>
<dbReference type="SMART" id="SM00412">
    <property type="entry name" value="Cu_FIST"/>
    <property type="match status" value="1"/>
</dbReference>
<evidence type="ECO:0000256" key="3">
    <source>
        <dbReference type="ARBA" id="ARBA00022833"/>
    </source>
</evidence>
<keyword evidence="4" id="KW-0186">Copper</keyword>
<dbReference type="Pfam" id="PF00649">
    <property type="entry name" value="Copper-fist"/>
    <property type="match status" value="1"/>
</dbReference>
<dbReference type="GO" id="GO:0006879">
    <property type="term" value="P:intracellular iron ion homeostasis"/>
    <property type="evidence" value="ECO:0007669"/>
    <property type="project" value="TreeGrafter"/>
</dbReference>
<organism evidence="9 10">
    <name type="scientific">Rhizopus azygosporus</name>
    <name type="common">Rhizopus microsporus var. azygosporus</name>
    <dbReference type="NCBI Taxonomy" id="86630"/>
    <lineage>
        <taxon>Eukaryota</taxon>
        <taxon>Fungi</taxon>
        <taxon>Fungi incertae sedis</taxon>
        <taxon>Mucoromycota</taxon>
        <taxon>Mucoromycotina</taxon>
        <taxon>Mucoromycetes</taxon>
        <taxon>Mucorales</taxon>
        <taxon>Mucorineae</taxon>
        <taxon>Rhizopodaceae</taxon>
        <taxon>Rhizopus</taxon>
    </lineage>
</organism>
<dbReference type="PRINTS" id="PR00617">
    <property type="entry name" value="COPPERFIST"/>
</dbReference>
<sequence length="151" mass="17035">MALLINGEKHACASCIRGHRVKKCNHTDRQLFPVLKRGRQISQCTHCRDLRKTKQIHIKCTCAVSSAPNPITGCLCEVILTCSCVSQHHQDIKEDQNEGKNIEISSSDEHSTDLRIATHYSQHINSEVNNQALVDNDLLNFLINDLDKHIN</sequence>
<dbReference type="InterPro" id="IPR036395">
    <property type="entry name" value="Cu_fist_DNA-bd_dom_sf"/>
</dbReference>
<dbReference type="GO" id="GO:0006878">
    <property type="term" value="P:intracellular copper ion homeostasis"/>
    <property type="evidence" value="ECO:0007669"/>
    <property type="project" value="TreeGrafter"/>
</dbReference>
<keyword evidence="5" id="KW-0805">Transcription regulation</keyword>
<evidence type="ECO:0000259" key="8">
    <source>
        <dbReference type="PROSITE" id="PS50073"/>
    </source>
</evidence>
<evidence type="ECO:0000313" key="10">
    <source>
        <dbReference type="Proteomes" id="UP000252139"/>
    </source>
</evidence>
<keyword evidence="6" id="KW-0804">Transcription</keyword>
<feature type="domain" description="Copper-fist" evidence="8">
    <location>
        <begin position="2"/>
        <end position="41"/>
    </location>
</feature>
<proteinExistence type="predicted"/>
<dbReference type="PANTHER" id="PTHR28088:SF5">
    <property type="entry name" value="TRANSCRIPTIONAL ACTIVATOR HAA1-RELATED"/>
    <property type="match status" value="1"/>
</dbReference>